<proteinExistence type="predicted"/>
<organism evidence="1 2">
    <name type="scientific">Fasciolopsis buskii</name>
    <dbReference type="NCBI Taxonomy" id="27845"/>
    <lineage>
        <taxon>Eukaryota</taxon>
        <taxon>Metazoa</taxon>
        <taxon>Spiralia</taxon>
        <taxon>Lophotrochozoa</taxon>
        <taxon>Platyhelminthes</taxon>
        <taxon>Trematoda</taxon>
        <taxon>Digenea</taxon>
        <taxon>Plagiorchiida</taxon>
        <taxon>Echinostomata</taxon>
        <taxon>Echinostomatoidea</taxon>
        <taxon>Fasciolidae</taxon>
        <taxon>Fasciolopsis</taxon>
    </lineage>
</organism>
<keyword evidence="2" id="KW-1185">Reference proteome</keyword>
<dbReference type="AlphaFoldDB" id="A0A8E0RYY8"/>
<accession>A0A8E0RYY8</accession>
<dbReference type="Proteomes" id="UP000728185">
    <property type="component" value="Unassembled WGS sequence"/>
</dbReference>
<protein>
    <submittedName>
        <fullName evidence="1">Uncharacterized protein</fullName>
    </submittedName>
</protein>
<reference evidence="1" key="1">
    <citation type="submission" date="2019-05" db="EMBL/GenBank/DDBJ databases">
        <title>Annotation for the trematode Fasciolopsis buski.</title>
        <authorList>
            <person name="Choi Y.-J."/>
        </authorList>
    </citation>
    <scope>NUCLEOTIDE SEQUENCE</scope>
    <source>
        <strain evidence="1">HT</strain>
        <tissue evidence="1">Whole worm</tissue>
    </source>
</reference>
<gene>
    <name evidence="1" type="ORF">FBUS_11583</name>
</gene>
<evidence type="ECO:0000313" key="2">
    <source>
        <dbReference type="Proteomes" id="UP000728185"/>
    </source>
</evidence>
<sequence length="257" mass="28473">MPYLLSIQQRLYKSTITEDFLVTASQRLPQSECFSFCLSSLLSQIALLDPSRCNEIVTALLESARNILLHIEDACQQLYERTNFLATLMRQTRSRHASPAGTDSSKAATHLASVERVCMYLAPALAGLLRGMGRGLRSTPRTQNSFRLVSDDTETPASIVTCLLPPCPKRYVSSSPWNSPGSVGAATVSTSCSAFGQRLGDQEFALSVFPQFQSVIPHSLCHSLMLANKEDPTERSYSKCNEFVHKHAWCHYTSRYG</sequence>
<dbReference type="EMBL" id="LUCM01006128">
    <property type="protein sequence ID" value="KAA0191773.1"/>
    <property type="molecule type" value="Genomic_DNA"/>
</dbReference>
<comment type="caution">
    <text evidence="1">The sequence shown here is derived from an EMBL/GenBank/DDBJ whole genome shotgun (WGS) entry which is preliminary data.</text>
</comment>
<name>A0A8E0RYY8_9TREM</name>
<evidence type="ECO:0000313" key="1">
    <source>
        <dbReference type="EMBL" id="KAA0191773.1"/>
    </source>
</evidence>